<organism evidence="4 5">
    <name type="scientific">Dissulfurirhabdus thermomarina</name>
    <dbReference type="NCBI Taxonomy" id="1765737"/>
    <lineage>
        <taxon>Bacteria</taxon>
        <taxon>Deltaproteobacteria</taxon>
        <taxon>Dissulfurirhabdaceae</taxon>
        <taxon>Dissulfurirhabdus</taxon>
    </lineage>
</organism>
<dbReference type="EMBL" id="JAAGRR010000139">
    <property type="protein sequence ID" value="NDY43257.1"/>
    <property type="molecule type" value="Genomic_DNA"/>
</dbReference>
<evidence type="ECO:0000256" key="2">
    <source>
        <dbReference type="PROSITE-ProRule" id="PRU00169"/>
    </source>
</evidence>
<reference evidence="4 5" key="1">
    <citation type="submission" date="2020-02" db="EMBL/GenBank/DDBJ databases">
        <title>Comparative genomics of sulfur disproportionating microorganisms.</title>
        <authorList>
            <person name="Ward L.M."/>
            <person name="Bertran E."/>
            <person name="Johnston D.T."/>
        </authorList>
    </citation>
    <scope>NUCLEOTIDE SEQUENCE [LARGE SCALE GENOMIC DNA]</scope>
    <source>
        <strain evidence="4 5">DSM 100025</strain>
    </source>
</reference>
<keyword evidence="5" id="KW-1185">Reference proteome</keyword>
<protein>
    <submittedName>
        <fullName evidence="4">Response regulator</fullName>
    </submittedName>
</protein>
<dbReference type="Gene3D" id="3.40.50.2300">
    <property type="match status" value="1"/>
</dbReference>
<dbReference type="PROSITE" id="PS50110">
    <property type="entry name" value="RESPONSE_REGULATORY"/>
    <property type="match status" value="1"/>
</dbReference>
<dbReference type="RefSeq" id="WP_163299367.1">
    <property type="nucleotide sequence ID" value="NZ_JAAGRR010000139.1"/>
</dbReference>
<dbReference type="Proteomes" id="UP000469346">
    <property type="component" value="Unassembled WGS sequence"/>
</dbReference>
<name>A0A6N9TV01_DISTH</name>
<comment type="caution">
    <text evidence="4">The sequence shown here is derived from an EMBL/GenBank/DDBJ whole genome shotgun (WGS) entry which is preliminary data.</text>
</comment>
<evidence type="ECO:0000313" key="4">
    <source>
        <dbReference type="EMBL" id="NDY43257.1"/>
    </source>
</evidence>
<proteinExistence type="predicted"/>
<accession>A0A6N9TV01</accession>
<sequence>MAQELGILVMDDAEDVTFMLRQALSGPGRRVDTARDGREGLRLAGERVYDLFVVDLVMPRMNGYEVCRALREIPRYRRTPILVLTGRDDPGDRDLVHALGVEKFLTKPVAVAELKETVDRILCDRMLQELDDEMETD</sequence>
<keyword evidence="1 2" id="KW-0597">Phosphoprotein</keyword>
<dbReference type="PANTHER" id="PTHR44591">
    <property type="entry name" value="STRESS RESPONSE REGULATOR PROTEIN 1"/>
    <property type="match status" value="1"/>
</dbReference>
<evidence type="ECO:0000259" key="3">
    <source>
        <dbReference type="PROSITE" id="PS50110"/>
    </source>
</evidence>
<feature type="domain" description="Response regulatory" evidence="3">
    <location>
        <begin position="6"/>
        <end position="122"/>
    </location>
</feature>
<gene>
    <name evidence="4" type="ORF">G3N55_10440</name>
</gene>
<dbReference type="AlphaFoldDB" id="A0A6N9TV01"/>
<dbReference type="Pfam" id="PF00072">
    <property type="entry name" value="Response_reg"/>
    <property type="match status" value="1"/>
</dbReference>
<dbReference type="InterPro" id="IPR001789">
    <property type="entry name" value="Sig_transdc_resp-reg_receiver"/>
</dbReference>
<feature type="modified residue" description="4-aspartylphosphate" evidence="2">
    <location>
        <position position="55"/>
    </location>
</feature>
<dbReference type="InterPro" id="IPR050595">
    <property type="entry name" value="Bact_response_regulator"/>
</dbReference>
<dbReference type="SUPFAM" id="SSF52172">
    <property type="entry name" value="CheY-like"/>
    <property type="match status" value="1"/>
</dbReference>
<dbReference type="SMART" id="SM00448">
    <property type="entry name" value="REC"/>
    <property type="match status" value="1"/>
</dbReference>
<dbReference type="InterPro" id="IPR011006">
    <property type="entry name" value="CheY-like_superfamily"/>
</dbReference>
<evidence type="ECO:0000313" key="5">
    <source>
        <dbReference type="Proteomes" id="UP000469346"/>
    </source>
</evidence>
<evidence type="ECO:0000256" key="1">
    <source>
        <dbReference type="ARBA" id="ARBA00022553"/>
    </source>
</evidence>
<dbReference type="GO" id="GO:0000160">
    <property type="term" value="P:phosphorelay signal transduction system"/>
    <property type="evidence" value="ECO:0007669"/>
    <property type="project" value="InterPro"/>
</dbReference>
<dbReference type="PANTHER" id="PTHR44591:SF3">
    <property type="entry name" value="RESPONSE REGULATORY DOMAIN-CONTAINING PROTEIN"/>
    <property type="match status" value="1"/>
</dbReference>